<evidence type="ECO:0000256" key="6">
    <source>
        <dbReference type="ARBA" id="ARBA00022989"/>
    </source>
</evidence>
<keyword evidence="10" id="KW-1185">Reference proteome</keyword>
<protein>
    <recommendedName>
        <fullName evidence="8">CASP-like protein</fullName>
    </recommendedName>
</protein>
<feature type="transmembrane region" description="Helical" evidence="8">
    <location>
        <begin position="50"/>
        <end position="76"/>
    </location>
</feature>
<feature type="domain" description="Casparian strip membrane protein" evidence="9">
    <location>
        <begin position="7"/>
        <end position="113"/>
    </location>
</feature>
<feature type="transmembrane region" description="Helical" evidence="8">
    <location>
        <begin position="12"/>
        <end position="30"/>
    </location>
</feature>
<keyword evidence="7 8" id="KW-0472">Membrane</keyword>
<dbReference type="PANTHER" id="PTHR33573:SF17">
    <property type="entry name" value="CASP-LIKE PROTEIN 4D1"/>
    <property type="match status" value="1"/>
</dbReference>
<feature type="transmembrane region" description="Helical" evidence="8">
    <location>
        <begin position="151"/>
        <end position="169"/>
    </location>
</feature>
<dbReference type="Proteomes" id="UP000504621">
    <property type="component" value="Unplaced"/>
</dbReference>
<evidence type="ECO:0000259" key="9">
    <source>
        <dbReference type="Pfam" id="PF04535"/>
    </source>
</evidence>
<evidence type="ECO:0000256" key="7">
    <source>
        <dbReference type="ARBA" id="ARBA00023136"/>
    </source>
</evidence>
<dbReference type="PANTHER" id="PTHR33573">
    <property type="entry name" value="CASP-LIKE PROTEIN 4A4"/>
    <property type="match status" value="1"/>
</dbReference>
<keyword evidence="4 8" id="KW-1003">Cell membrane</keyword>
<feature type="transmembrane region" description="Helical" evidence="8">
    <location>
        <begin position="97"/>
        <end position="114"/>
    </location>
</feature>
<evidence type="ECO:0000256" key="5">
    <source>
        <dbReference type="ARBA" id="ARBA00022692"/>
    </source>
</evidence>
<accession>A0A6J1B1G8</accession>
<dbReference type="GeneID" id="110422792"/>
<dbReference type="OrthoDB" id="992915at2759"/>
<comment type="similarity">
    <text evidence="2 8">Belongs to the Casparian strip membrane proteins (CASP) family.</text>
</comment>
<evidence type="ECO:0000256" key="3">
    <source>
        <dbReference type="ARBA" id="ARBA00011489"/>
    </source>
</evidence>
<dbReference type="RefSeq" id="XP_021292484.1">
    <property type="nucleotide sequence ID" value="XM_021436809.1"/>
</dbReference>
<sequence length="188" mass="20518">MAVKAVVSSTTLALRIFALLSLLGSLVRLVTNSFIFGEDHKITFKDITTYRYVFSAAAIGVLFTLLQIPFAIYHVCWAKRMIHPELLLNFDFYADKIISNLLAAGVGAGFAYSMELKKFLSGLLDSLIVLGVPEAENLKSEASKFLDKGNFATSLLLIGFICVAVLSVLPSSMPRENRRGFIGGDSSN</sequence>
<reference evidence="11" key="1">
    <citation type="submission" date="2025-08" db="UniProtKB">
        <authorList>
            <consortium name="RefSeq"/>
        </authorList>
    </citation>
    <scope>IDENTIFICATION</scope>
    <source>
        <tissue evidence="11">Leaf</tissue>
    </source>
</reference>
<comment type="subcellular location">
    <subcellularLocation>
        <location evidence="1 8">Cell membrane</location>
        <topology evidence="1 8">Multi-pass membrane protein</topology>
    </subcellularLocation>
</comment>
<keyword evidence="5 8" id="KW-0812">Transmembrane</keyword>
<proteinExistence type="inferred from homology"/>
<evidence type="ECO:0000256" key="8">
    <source>
        <dbReference type="RuleBase" id="RU361233"/>
    </source>
</evidence>
<evidence type="ECO:0000256" key="2">
    <source>
        <dbReference type="ARBA" id="ARBA00007651"/>
    </source>
</evidence>
<evidence type="ECO:0000256" key="1">
    <source>
        <dbReference type="ARBA" id="ARBA00004651"/>
    </source>
</evidence>
<dbReference type="Pfam" id="PF04535">
    <property type="entry name" value="CASP_dom"/>
    <property type="match status" value="1"/>
</dbReference>
<evidence type="ECO:0000313" key="11">
    <source>
        <dbReference type="RefSeq" id="XP_021292484.1"/>
    </source>
</evidence>
<organism evidence="10 11">
    <name type="scientific">Herrania umbratica</name>
    <dbReference type="NCBI Taxonomy" id="108875"/>
    <lineage>
        <taxon>Eukaryota</taxon>
        <taxon>Viridiplantae</taxon>
        <taxon>Streptophyta</taxon>
        <taxon>Embryophyta</taxon>
        <taxon>Tracheophyta</taxon>
        <taxon>Spermatophyta</taxon>
        <taxon>Magnoliopsida</taxon>
        <taxon>eudicotyledons</taxon>
        <taxon>Gunneridae</taxon>
        <taxon>Pentapetalae</taxon>
        <taxon>rosids</taxon>
        <taxon>malvids</taxon>
        <taxon>Malvales</taxon>
        <taxon>Malvaceae</taxon>
        <taxon>Byttnerioideae</taxon>
        <taxon>Herrania</taxon>
    </lineage>
</organism>
<dbReference type="AlphaFoldDB" id="A0A6J1B1G8"/>
<keyword evidence="6 8" id="KW-1133">Transmembrane helix</keyword>
<evidence type="ECO:0000256" key="4">
    <source>
        <dbReference type="ARBA" id="ARBA00022475"/>
    </source>
</evidence>
<comment type="subunit">
    <text evidence="3 8">Homodimer and heterodimers.</text>
</comment>
<dbReference type="GO" id="GO:0005886">
    <property type="term" value="C:plasma membrane"/>
    <property type="evidence" value="ECO:0007669"/>
    <property type="project" value="UniProtKB-SubCell"/>
</dbReference>
<gene>
    <name evidence="11" type="primary">LOC110422792</name>
</gene>
<dbReference type="InterPro" id="IPR006702">
    <property type="entry name" value="CASP_dom"/>
</dbReference>
<name>A0A6J1B1G8_9ROSI</name>
<evidence type="ECO:0000313" key="10">
    <source>
        <dbReference type="Proteomes" id="UP000504621"/>
    </source>
</evidence>